<organism evidence="1 2">
    <name type="scientific">Ficus carica</name>
    <name type="common">Common fig</name>
    <dbReference type="NCBI Taxonomy" id="3494"/>
    <lineage>
        <taxon>Eukaryota</taxon>
        <taxon>Viridiplantae</taxon>
        <taxon>Streptophyta</taxon>
        <taxon>Embryophyta</taxon>
        <taxon>Tracheophyta</taxon>
        <taxon>Spermatophyta</taxon>
        <taxon>Magnoliopsida</taxon>
        <taxon>eudicotyledons</taxon>
        <taxon>Gunneridae</taxon>
        <taxon>Pentapetalae</taxon>
        <taxon>rosids</taxon>
        <taxon>fabids</taxon>
        <taxon>Rosales</taxon>
        <taxon>Moraceae</taxon>
        <taxon>Ficeae</taxon>
        <taxon>Ficus</taxon>
    </lineage>
</organism>
<proteinExistence type="predicted"/>
<reference evidence="1" key="1">
    <citation type="submission" date="2023-07" db="EMBL/GenBank/DDBJ databases">
        <title>draft genome sequence of fig (Ficus carica).</title>
        <authorList>
            <person name="Takahashi T."/>
            <person name="Nishimura K."/>
        </authorList>
    </citation>
    <scope>NUCLEOTIDE SEQUENCE</scope>
</reference>
<evidence type="ECO:0000313" key="1">
    <source>
        <dbReference type="EMBL" id="GMN44750.1"/>
    </source>
</evidence>
<dbReference type="AlphaFoldDB" id="A0AA88A2Y4"/>
<keyword evidence="2" id="KW-1185">Reference proteome</keyword>
<dbReference type="Proteomes" id="UP001187192">
    <property type="component" value="Unassembled WGS sequence"/>
</dbReference>
<dbReference type="EMBL" id="BTGU01000019">
    <property type="protein sequence ID" value="GMN44750.1"/>
    <property type="molecule type" value="Genomic_DNA"/>
</dbReference>
<accession>A0AA88A2Y4</accession>
<sequence>MKACEKEWDRQGMGTTGDALQPWLGKLLRPEGLQEQFLTGCRRCSRKLGRCSAKTNLKQHLPTLQSWPIGAAALVQDRKSQPMQTVGVAVPAMEGCSAGKHAGRLGAKQWTL</sequence>
<comment type="caution">
    <text evidence="1">The sequence shown here is derived from an EMBL/GenBank/DDBJ whole genome shotgun (WGS) entry which is preliminary data.</text>
</comment>
<gene>
    <name evidence="1" type="ORF">TIFTF001_013947</name>
</gene>
<evidence type="ECO:0000313" key="2">
    <source>
        <dbReference type="Proteomes" id="UP001187192"/>
    </source>
</evidence>
<protein>
    <submittedName>
        <fullName evidence="1">Uncharacterized protein</fullName>
    </submittedName>
</protein>
<name>A0AA88A2Y4_FICCA</name>